<sequence length="49" mass="5381">MRRNGDIDVTHGKTATLRLSGDCHPTERSWMELGSPPGMLSNRAMGSRP</sequence>
<gene>
    <name evidence="2" type="ORF">SI8410_16020139</name>
</gene>
<organism evidence="2 3">
    <name type="scientific">Spirodela intermedia</name>
    <name type="common">Intermediate duckweed</name>
    <dbReference type="NCBI Taxonomy" id="51605"/>
    <lineage>
        <taxon>Eukaryota</taxon>
        <taxon>Viridiplantae</taxon>
        <taxon>Streptophyta</taxon>
        <taxon>Embryophyta</taxon>
        <taxon>Tracheophyta</taxon>
        <taxon>Spermatophyta</taxon>
        <taxon>Magnoliopsida</taxon>
        <taxon>Liliopsida</taxon>
        <taxon>Araceae</taxon>
        <taxon>Lemnoideae</taxon>
        <taxon>Spirodela</taxon>
    </lineage>
</organism>
<accession>A0A7I8LHF4</accession>
<evidence type="ECO:0000313" key="2">
    <source>
        <dbReference type="EMBL" id="CAA7409461.1"/>
    </source>
</evidence>
<dbReference type="AlphaFoldDB" id="A0A7I8LHF4"/>
<keyword evidence="3" id="KW-1185">Reference proteome</keyword>
<dbReference type="Proteomes" id="UP000663760">
    <property type="component" value="Chromosome 16"/>
</dbReference>
<evidence type="ECO:0000313" key="3">
    <source>
        <dbReference type="Proteomes" id="UP000663760"/>
    </source>
</evidence>
<reference evidence="2" key="1">
    <citation type="submission" date="2020-02" db="EMBL/GenBank/DDBJ databases">
        <authorList>
            <person name="Scholz U."/>
            <person name="Mascher M."/>
            <person name="Fiebig A."/>
        </authorList>
    </citation>
    <scope>NUCLEOTIDE SEQUENCE</scope>
</reference>
<name>A0A7I8LHF4_SPIIN</name>
<dbReference type="EMBL" id="LR746279">
    <property type="protein sequence ID" value="CAA7409461.1"/>
    <property type="molecule type" value="Genomic_DNA"/>
</dbReference>
<evidence type="ECO:0000256" key="1">
    <source>
        <dbReference type="SAM" id="MobiDB-lite"/>
    </source>
</evidence>
<proteinExistence type="predicted"/>
<feature type="region of interest" description="Disordered" evidence="1">
    <location>
        <begin position="27"/>
        <end position="49"/>
    </location>
</feature>
<protein>
    <submittedName>
        <fullName evidence="2">Uncharacterized protein</fullName>
    </submittedName>
</protein>